<sequence length="182" mass="19172">MSHPNAHASARAAEDRDDAPGSDPARGSAPRGDEAHGGGTAESTDRDPAGAADGEVAVRRMPLREGGWVGYGDDAVYVVRDDEPVEVRTDDVVRVSLRTVEWDLAVMSLLLVGVGGYVAATRNPLVGAAFALVGVASLYRTYGHRHQLRIHVEGGAKPLTLHPEHPAECHDTLADLAGLRSA</sequence>
<reference evidence="2 3" key="1">
    <citation type="journal article" date="2013" name="Genome Announc.">
        <title>Draft Genome Sequence of 'Candidatus Halobonum tyrrellensis' Strain G22, Isolated from the Hypersaline Waters of Lake Tyrrell, Australia.</title>
        <authorList>
            <person name="Ugalde J.A."/>
            <person name="Narasingarao P."/>
            <person name="Kuo S."/>
            <person name="Podell S."/>
            <person name="Allen E.E."/>
        </authorList>
    </citation>
    <scope>NUCLEOTIDE SEQUENCE [LARGE SCALE GENOMIC DNA]</scope>
    <source>
        <strain evidence="2 3">G22</strain>
    </source>
</reference>
<dbReference type="STRING" id="1324957.K933_15952"/>
<dbReference type="eggNOG" id="arCOG11339">
    <property type="taxonomic scope" value="Archaea"/>
</dbReference>
<evidence type="ECO:0000256" key="1">
    <source>
        <dbReference type="SAM" id="MobiDB-lite"/>
    </source>
</evidence>
<proteinExistence type="predicted"/>
<dbReference type="RefSeq" id="WP_023395761.1">
    <property type="nucleotide sequence ID" value="NZ_ASGZ01000064.1"/>
</dbReference>
<organism evidence="2 3">
    <name type="scientific">Candidatus Halobonum tyrrellensis G22</name>
    <dbReference type="NCBI Taxonomy" id="1324957"/>
    <lineage>
        <taxon>Archaea</taxon>
        <taxon>Methanobacteriati</taxon>
        <taxon>Methanobacteriota</taxon>
        <taxon>Stenosarchaea group</taxon>
        <taxon>Halobacteria</taxon>
        <taxon>Halobacteriales</taxon>
        <taxon>Haloferacaceae</taxon>
        <taxon>Candidatus Halobonum</taxon>
    </lineage>
</organism>
<dbReference type="AlphaFoldDB" id="V4HAE8"/>
<gene>
    <name evidence="2" type="ORF">K933_15952</name>
</gene>
<evidence type="ECO:0000313" key="2">
    <source>
        <dbReference type="EMBL" id="ESP87028.1"/>
    </source>
</evidence>
<keyword evidence="3" id="KW-1185">Reference proteome</keyword>
<accession>V4HAE8</accession>
<evidence type="ECO:0000313" key="3">
    <source>
        <dbReference type="Proteomes" id="UP000017840"/>
    </source>
</evidence>
<feature type="compositionally biased region" description="Low complexity" evidence="1">
    <location>
        <begin position="1"/>
        <end position="11"/>
    </location>
</feature>
<dbReference type="EMBL" id="ASGZ01000064">
    <property type="protein sequence ID" value="ESP87028.1"/>
    <property type="molecule type" value="Genomic_DNA"/>
</dbReference>
<protein>
    <submittedName>
        <fullName evidence="2">Uncharacterized protein</fullName>
    </submittedName>
</protein>
<feature type="region of interest" description="Disordered" evidence="1">
    <location>
        <begin position="1"/>
        <end position="52"/>
    </location>
</feature>
<comment type="caution">
    <text evidence="2">The sequence shown here is derived from an EMBL/GenBank/DDBJ whole genome shotgun (WGS) entry which is preliminary data.</text>
</comment>
<name>V4HAE8_9EURY</name>
<dbReference type="Proteomes" id="UP000017840">
    <property type="component" value="Unassembled WGS sequence"/>
</dbReference>